<dbReference type="NCBIfam" id="TIGR01777">
    <property type="entry name" value="yfcH"/>
    <property type="match status" value="1"/>
</dbReference>
<dbReference type="Pfam" id="PF08338">
    <property type="entry name" value="DUF1731"/>
    <property type="match status" value="1"/>
</dbReference>
<name>A0ABU8LM15_9MICO</name>
<feature type="domain" description="DUF1731" evidence="3">
    <location>
        <begin position="247"/>
        <end position="294"/>
    </location>
</feature>
<evidence type="ECO:0000313" key="5">
    <source>
        <dbReference type="Proteomes" id="UP001366085"/>
    </source>
</evidence>
<organism evidence="4 5">
    <name type="scientific">Microbacterium istanbulense</name>
    <dbReference type="NCBI Taxonomy" id="3122049"/>
    <lineage>
        <taxon>Bacteria</taxon>
        <taxon>Bacillati</taxon>
        <taxon>Actinomycetota</taxon>
        <taxon>Actinomycetes</taxon>
        <taxon>Micrococcales</taxon>
        <taxon>Microbacteriaceae</taxon>
        <taxon>Microbacterium</taxon>
    </lineage>
</organism>
<dbReference type="InterPro" id="IPR013549">
    <property type="entry name" value="DUF1731"/>
</dbReference>
<sequence>MAAHIVISGASGLIGRALARSLQSDGIAVTALVRRVSRGSGEAQWDPERGELDPAVLAGADAVVALGGASVGRLPWTRGYQRTLINSRLDSTRTLVTALRALGSDAPALVSASAVGFYGSAPGETLTEQSPAGDTFLARLCVAWEAEARRAEDQTRVALLRTAPVIDRGGVLAPLIRLSSLGAGGPLGPGTQIWPWISLDDEVRAIRHIIESEVSGPVNLTGPTPASANDIVRAVARELHRPFWLPAPTWALRLGLSRAATDSLLVSDADVRPVVLRETGFTFTHPTAQEAVAAALSAGSGGGRLAATVRP</sequence>
<dbReference type="SUPFAM" id="SSF51735">
    <property type="entry name" value="NAD(P)-binding Rossmann-fold domains"/>
    <property type="match status" value="1"/>
</dbReference>
<proteinExistence type="inferred from homology"/>
<comment type="caution">
    <text evidence="4">The sequence shown here is derived from an EMBL/GenBank/DDBJ whole genome shotgun (WGS) entry which is preliminary data.</text>
</comment>
<feature type="domain" description="NAD-dependent epimerase/dehydratase" evidence="2">
    <location>
        <begin position="5"/>
        <end position="216"/>
    </location>
</feature>
<dbReference type="PANTHER" id="PTHR11092:SF0">
    <property type="entry name" value="EPIMERASE FAMILY PROTEIN SDR39U1"/>
    <property type="match status" value="1"/>
</dbReference>
<dbReference type="EMBL" id="JBBDGN010000011">
    <property type="protein sequence ID" value="MEJ1092364.1"/>
    <property type="molecule type" value="Genomic_DNA"/>
</dbReference>
<comment type="similarity">
    <text evidence="1">Belongs to the NAD(P)-dependent epimerase/dehydratase family. SDR39U1 subfamily.</text>
</comment>
<dbReference type="Proteomes" id="UP001366085">
    <property type="component" value="Unassembled WGS sequence"/>
</dbReference>
<keyword evidence="5" id="KW-1185">Reference proteome</keyword>
<dbReference type="PANTHER" id="PTHR11092">
    <property type="entry name" value="SUGAR NUCLEOTIDE EPIMERASE RELATED"/>
    <property type="match status" value="1"/>
</dbReference>
<dbReference type="Pfam" id="PF01370">
    <property type="entry name" value="Epimerase"/>
    <property type="match status" value="1"/>
</dbReference>
<accession>A0ABU8LM15</accession>
<evidence type="ECO:0000259" key="3">
    <source>
        <dbReference type="Pfam" id="PF08338"/>
    </source>
</evidence>
<dbReference type="InterPro" id="IPR001509">
    <property type="entry name" value="Epimerase_deHydtase"/>
</dbReference>
<reference evidence="4 5" key="1">
    <citation type="submission" date="2024-02" db="EMBL/GenBank/DDBJ databases">
        <authorList>
            <person name="Saticioglu I.B."/>
        </authorList>
    </citation>
    <scope>NUCLEOTIDE SEQUENCE [LARGE SCALE GENOMIC DNA]</scope>
    <source>
        <strain evidence="4 5">Mu-43</strain>
    </source>
</reference>
<gene>
    <name evidence="4" type="ORF">WDU93_11785</name>
</gene>
<evidence type="ECO:0000256" key="1">
    <source>
        <dbReference type="ARBA" id="ARBA00009353"/>
    </source>
</evidence>
<evidence type="ECO:0000259" key="2">
    <source>
        <dbReference type="Pfam" id="PF01370"/>
    </source>
</evidence>
<dbReference type="Gene3D" id="3.40.50.720">
    <property type="entry name" value="NAD(P)-binding Rossmann-like Domain"/>
    <property type="match status" value="1"/>
</dbReference>
<dbReference type="InterPro" id="IPR036291">
    <property type="entry name" value="NAD(P)-bd_dom_sf"/>
</dbReference>
<dbReference type="RefSeq" id="WP_337320829.1">
    <property type="nucleotide sequence ID" value="NZ_JBBDGN010000011.1"/>
</dbReference>
<protein>
    <submittedName>
        <fullName evidence="4">TIGR01777 family oxidoreductase</fullName>
    </submittedName>
</protein>
<evidence type="ECO:0000313" key="4">
    <source>
        <dbReference type="EMBL" id="MEJ1092364.1"/>
    </source>
</evidence>
<dbReference type="InterPro" id="IPR010099">
    <property type="entry name" value="SDR39U1"/>
</dbReference>